<feature type="transmembrane region" description="Helical" evidence="1">
    <location>
        <begin position="57"/>
        <end position="76"/>
    </location>
</feature>
<dbReference type="PANTHER" id="PTHR36927">
    <property type="entry name" value="BLR4337 PROTEIN"/>
    <property type="match status" value="1"/>
</dbReference>
<evidence type="ECO:0000313" key="4">
    <source>
        <dbReference type="Proteomes" id="UP001528920"/>
    </source>
</evidence>
<keyword evidence="1" id="KW-0812">Transmembrane</keyword>
<evidence type="ECO:0000313" key="3">
    <source>
        <dbReference type="EMBL" id="MDE5416852.1"/>
    </source>
</evidence>
<keyword evidence="4" id="KW-1185">Reference proteome</keyword>
<comment type="caution">
    <text evidence="3">The sequence shown here is derived from an EMBL/GenBank/DDBJ whole genome shotgun (WGS) entry which is preliminary data.</text>
</comment>
<name>A0ABT5VNI8_9BACT</name>
<feature type="transmembrane region" description="Helical" evidence="1">
    <location>
        <begin position="226"/>
        <end position="245"/>
    </location>
</feature>
<accession>A0ABT5VNI8</accession>
<feature type="transmembrane region" description="Helical" evidence="1">
    <location>
        <begin position="168"/>
        <end position="184"/>
    </location>
</feature>
<dbReference type="RefSeq" id="WP_275108190.1">
    <property type="nucleotide sequence ID" value="NZ_JAKJSC010000001.1"/>
</dbReference>
<keyword evidence="3" id="KW-0808">Transferase</keyword>
<feature type="transmembrane region" description="Helical" evidence="1">
    <location>
        <begin position="316"/>
        <end position="335"/>
    </location>
</feature>
<feature type="transmembrane region" description="Helical" evidence="1">
    <location>
        <begin position="196"/>
        <end position="214"/>
    </location>
</feature>
<dbReference type="GO" id="GO:0016746">
    <property type="term" value="F:acyltransferase activity"/>
    <property type="evidence" value="ECO:0007669"/>
    <property type="project" value="UniProtKB-KW"/>
</dbReference>
<evidence type="ECO:0000259" key="2">
    <source>
        <dbReference type="Pfam" id="PF01757"/>
    </source>
</evidence>
<gene>
    <name evidence="3" type="ORF">L3049_02445</name>
</gene>
<dbReference type="EMBL" id="JAKJSC010000001">
    <property type="protein sequence ID" value="MDE5416852.1"/>
    <property type="molecule type" value="Genomic_DNA"/>
</dbReference>
<feature type="transmembrane region" description="Helical" evidence="1">
    <location>
        <begin position="251"/>
        <end position="270"/>
    </location>
</feature>
<feature type="transmembrane region" description="Helical" evidence="1">
    <location>
        <begin position="291"/>
        <end position="310"/>
    </location>
</feature>
<feature type="transmembrane region" description="Helical" evidence="1">
    <location>
        <begin position="12"/>
        <end position="37"/>
    </location>
</feature>
<feature type="transmembrane region" description="Helical" evidence="1">
    <location>
        <begin position="127"/>
        <end position="148"/>
    </location>
</feature>
<keyword evidence="1" id="KW-1133">Transmembrane helix</keyword>
<feature type="transmembrane region" description="Helical" evidence="1">
    <location>
        <begin position="92"/>
        <end position="115"/>
    </location>
</feature>
<feature type="domain" description="Acyltransferase 3" evidence="2">
    <location>
        <begin position="8"/>
        <end position="331"/>
    </location>
</feature>
<dbReference type="Pfam" id="PF01757">
    <property type="entry name" value="Acyl_transf_3"/>
    <property type="match status" value="1"/>
</dbReference>
<organism evidence="3 4">
    <name type="scientific">Paralabilibaculum antarcticum</name>
    <dbReference type="NCBI Taxonomy" id="2912572"/>
    <lineage>
        <taxon>Bacteria</taxon>
        <taxon>Pseudomonadati</taxon>
        <taxon>Bacteroidota</taxon>
        <taxon>Bacteroidia</taxon>
        <taxon>Marinilabiliales</taxon>
        <taxon>Marinifilaceae</taxon>
        <taxon>Paralabilibaculum</taxon>
    </lineage>
</organism>
<dbReference type="InterPro" id="IPR002656">
    <property type="entry name" value="Acyl_transf_3_dom"/>
</dbReference>
<sequence>MLRAERRYDIDWLRVITIGLLLIYHIAIVFQPWGVLIQFIQSNQSLESLWIPMSALNIWRIPLLFFVSGMGVCFAIRKRDWKSLMTERSKRILLPFLFGVFFIVPLHVFIWQNYYQQDLNYAINPSHLWFLANIFLYVFILSPVFFYLKKNENGRIVQAFKKLMKYPLGLLAVILPFVLEAIIVNPDPFEMYAMTWHGFFLGLLAFFFGFLFVLSGSNFWQTILKWRWLFLGIALTMYLIRLIAFELKTPNFLMAIESNIWIFAVFGFAYKYLNRPSKALSYLSQGAYPIYILHMVFMFWGSVLILPLALPIFAKFLLVIAFTSIGCFAVYELLIKRIAILRPLFGLKSKNKKEQILKVSLP</sequence>
<protein>
    <submittedName>
        <fullName evidence="3">Acyltransferase family protein</fullName>
    </submittedName>
</protein>
<evidence type="ECO:0000256" key="1">
    <source>
        <dbReference type="SAM" id="Phobius"/>
    </source>
</evidence>
<proteinExistence type="predicted"/>
<dbReference type="Proteomes" id="UP001528920">
    <property type="component" value="Unassembled WGS sequence"/>
</dbReference>
<keyword evidence="1" id="KW-0472">Membrane</keyword>
<dbReference type="PANTHER" id="PTHR36927:SF3">
    <property type="entry name" value="GLUCANS BIOSYNTHESIS PROTEIN C"/>
    <property type="match status" value="1"/>
</dbReference>
<keyword evidence="3" id="KW-0012">Acyltransferase</keyword>
<reference evidence="3 4" key="1">
    <citation type="submission" date="2022-01" db="EMBL/GenBank/DDBJ databases">
        <title>Labilibaculum sp. nov, a marine bacterium isolated from Antarctica.</title>
        <authorList>
            <person name="Dai W."/>
        </authorList>
    </citation>
    <scope>NUCLEOTIDE SEQUENCE [LARGE SCALE GENOMIC DNA]</scope>
    <source>
        <strain evidence="3 4">DW002</strain>
    </source>
</reference>
<dbReference type="InterPro" id="IPR050623">
    <property type="entry name" value="Glucan_succinyl_AcylTrfase"/>
</dbReference>